<dbReference type="EMBL" id="FOFV01000010">
    <property type="protein sequence ID" value="SER62974.1"/>
    <property type="molecule type" value="Genomic_DNA"/>
</dbReference>
<keyword evidence="2 6" id="KW-0378">Hydrolase</keyword>
<gene>
    <name evidence="8" type="ORF">SAMN04488000_110222</name>
</gene>
<evidence type="ECO:0000256" key="2">
    <source>
        <dbReference type="ARBA" id="ARBA00022801"/>
    </source>
</evidence>
<feature type="site" description="Important for catalytic activity, responsible for pKa modulation of the active site Glu and correct orientation of both the proton donor and substrate" evidence="5">
    <location>
        <position position="125"/>
    </location>
</feature>
<dbReference type="STRING" id="65499.SAMN04488000_110222"/>
<feature type="active site" description="Proton donor" evidence="4">
    <location>
        <position position="185"/>
    </location>
</feature>
<protein>
    <submittedName>
        <fullName evidence="8">Alpha-N-arabinofuranosidase</fullName>
    </submittedName>
</protein>
<dbReference type="PANTHER" id="PTHR42812">
    <property type="entry name" value="BETA-XYLOSIDASE"/>
    <property type="match status" value="1"/>
</dbReference>
<dbReference type="Gene3D" id="2.115.10.20">
    <property type="entry name" value="Glycosyl hydrolase domain, family 43"/>
    <property type="match status" value="1"/>
</dbReference>
<dbReference type="GO" id="GO:0004553">
    <property type="term" value="F:hydrolase activity, hydrolyzing O-glycosyl compounds"/>
    <property type="evidence" value="ECO:0007669"/>
    <property type="project" value="InterPro"/>
</dbReference>
<accession>A0A1H9QRA1</accession>
<dbReference type="Pfam" id="PF17851">
    <property type="entry name" value="GH43_C2"/>
    <property type="match status" value="1"/>
</dbReference>
<reference evidence="9" key="1">
    <citation type="submission" date="2016-10" db="EMBL/GenBank/DDBJ databases">
        <authorList>
            <person name="Varghese N."/>
            <person name="Submissions S."/>
        </authorList>
    </citation>
    <scope>NUCLEOTIDE SEQUENCE [LARGE SCALE GENOMIC DNA]</scope>
    <source>
        <strain evidence="9">DSM 44437</strain>
    </source>
</reference>
<evidence type="ECO:0000256" key="1">
    <source>
        <dbReference type="ARBA" id="ARBA00009865"/>
    </source>
</evidence>
<keyword evidence="3 6" id="KW-0326">Glycosidase</keyword>
<keyword evidence="9" id="KW-1185">Reference proteome</keyword>
<dbReference type="RefSeq" id="WP_089920108.1">
    <property type="nucleotide sequence ID" value="NZ_FOFV01000010.1"/>
</dbReference>
<dbReference type="Proteomes" id="UP000199503">
    <property type="component" value="Unassembled WGS sequence"/>
</dbReference>
<sequence>MAQFENPILPGSHPDPSVCRAGSDYYLVTSTFEYFPGLPIYHSRDLVHWRLLGHVLDRPSQLPLQGVRASGGLYAPTIRYHDGVFYVVCTLVDGTTKSGNFVVTAADPAGEWSEPQWLPEADGFDPSLFFGDDGRAWWTGTREVPGGGPGQTEVWLREFDPVHRELIGDEHVLWTGALRDSVWLEAPHLYEVGGKYVLLCAEGGTDFEHSVVVATADEVTGPYRGSPLNPVLTHRHLGRDHPIAAAGHADLVLTQHGQWFAVLLATRPYGGYNYNLGRETFLVPVSWEAGGPVFSPGTGRVETRYDVPVLPAHPWPEVPETDDFDGPVLDPSWMFLRTPDEVFWSLADRPGHLRLRVRPESVTDLATPSLVVRRQQHQDFHASCVLEFDPARPGETAGMVLLQNDEHHVRLLLGSHREVTLVVRAGGQDTTLARTTVPGGAVRLCFEATGQDHRALVASGGGEWRPLGEPFDGRVLSTQAAGGFTGVHIGLLATSSGAPSGSWADFGSFTYRGLSPSRERSAAG</sequence>
<evidence type="ECO:0000256" key="6">
    <source>
        <dbReference type="RuleBase" id="RU361187"/>
    </source>
</evidence>
<evidence type="ECO:0000259" key="7">
    <source>
        <dbReference type="Pfam" id="PF17851"/>
    </source>
</evidence>
<dbReference type="OrthoDB" id="9801455at2"/>
<comment type="similarity">
    <text evidence="1 6">Belongs to the glycosyl hydrolase 43 family.</text>
</comment>
<dbReference type="CDD" id="cd18617">
    <property type="entry name" value="GH43_XynB-like"/>
    <property type="match status" value="1"/>
</dbReference>
<evidence type="ECO:0000256" key="3">
    <source>
        <dbReference type="ARBA" id="ARBA00023295"/>
    </source>
</evidence>
<dbReference type="InterPro" id="IPR006710">
    <property type="entry name" value="Glyco_hydro_43"/>
</dbReference>
<dbReference type="SUPFAM" id="SSF75005">
    <property type="entry name" value="Arabinanase/levansucrase/invertase"/>
    <property type="match status" value="1"/>
</dbReference>
<dbReference type="InterPro" id="IPR051795">
    <property type="entry name" value="Glycosyl_Hydrlase_43"/>
</dbReference>
<proteinExistence type="inferred from homology"/>
<organism evidence="8 9">
    <name type="scientific">Lentzea albida</name>
    <dbReference type="NCBI Taxonomy" id="65499"/>
    <lineage>
        <taxon>Bacteria</taxon>
        <taxon>Bacillati</taxon>
        <taxon>Actinomycetota</taxon>
        <taxon>Actinomycetes</taxon>
        <taxon>Pseudonocardiales</taxon>
        <taxon>Pseudonocardiaceae</taxon>
        <taxon>Lentzea</taxon>
    </lineage>
</organism>
<feature type="domain" description="Beta-xylosidase C-terminal Concanavalin A-like" evidence="7">
    <location>
        <begin position="321"/>
        <end position="512"/>
    </location>
</feature>
<dbReference type="GO" id="GO:0005975">
    <property type="term" value="P:carbohydrate metabolic process"/>
    <property type="evidence" value="ECO:0007669"/>
    <property type="project" value="InterPro"/>
</dbReference>
<evidence type="ECO:0000256" key="4">
    <source>
        <dbReference type="PIRSR" id="PIRSR606710-1"/>
    </source>
</evidence>
<evidence type="ECO:0000313" key="9">
    <source>
        <dbReference type="Proteomes" id="UP000199503"/>
    </source>
</evidence>
<dbReference type="Pfam" id="PF04616">
    <property type="entry name" value="Glyco_hydro_43"/>
    <property type="match status" value="1"/>
</dbReference>
<dbReference type="Gene3D" id="2.60.120.200">
    <property type="match status" value="1"/>
</dbReference>
<dbReference type="InterPro" id="IPR023296">
    <property type="entry name" value="Glyco_hydro_beta-prop_sf"/>
</dbReference>
<evidence type="ECO:0000256" key="5">
    <source>
        <dbReference type="PIRSR" id="PIRSR606710-2"/>
    </source>
</evidence>
<feature type="active site" description="Proton acceptor" evidence="4">
    <location>
        <position position="15"/>
    </location>
</feature>
<name>A0A1H9QRA1_9PSEU</name>
<dbReference type="InterPro" id="IPR013320">
    <property type="entry name" value="ConA-like_dom_sf"/>
</dbReference>
<dbReference type="PANTHER" id="PTHR42812:SF12">
    <property type="entry name" value="BETA-XYLOSIDASE-RELATED"/>
    <property type="match status" value="1"/>
</dbReference>
<dbReference type="AlphaFoldDB" id="A0A1H9QRA1"/>
<evidence type="ECO:0000313" key="8">
    <source>
        <dbReference type="EMBL" id="SER62974.1"/>
    </source>
</evidence>
<dbReference type="SUPFAM" id="SSF49899">
    <property type="entry name" value="Concanavalin A-like lectins/glucanases"/>
    <property type="match status" value="1"/>
</dbReference>
<dbReference type="InterPro" id="IPR041542">
    <property type="entry name" value="GH43_C2"/>
</dbReference>